<protein>
    <submittedName>
        <fullName evidence="2">IS1595 family transposase</fullName>
    </submittedName>
</protein>
<dbReference type="OrthoDB" id="9769409at2"/>
<reference evidence="2 3" key="1">
    <citation type="journal article" date="2017" name="ISME J.">
        <title>Grape pomace compost harbors organohalide-respiring Dehalogenimonas species with novel reductive dehalogenase genes.</title>
        <authorList>
            <person name="Yang Y."/>
            <person name="Higgins S.A."/>
            <person name="Yan J."/>
            <person name="Simsir B."/>
            <person name="Chourey K."/>
            <person name="Iyer R."/>
            <person name="Hettich R.L."/>
            <person name="Baldwin B."/>
            <person name="Ogles D.M."/>
            <person name="Loffler F.E."/>
        </authorList>
    </citation>
    <scope>NUCLEOTIDE SEQUENCE [LARGE SCALE GENOMIC DNA]</scope>
    <source>
        <strain evidence="2 3">GP</strain>
    </source>
</reference>
<sequence>MERYTIKDFNKDFPDDAACLEWLRSYLYADGITCKTCGKVTKHHRVTNRACFACDNCGTQVYPMTNTIFEKSSTSLKHWFYAIFLMSQTRCGISAKQIQRETGVTYKTAWRMFKQIRSLLGEDCAPLKGKVEADETYIGGARKGKRGRGADGKTPVVGVVERKGKVAAKVTGDLKSKSVKPFVIKKVEPSCTLYTDEFQGYRGLGFYVNGHETVNHNNDEWVRGDAHTNTIEGFWSLMKRGISGVYHAVSPKYLQDYVNEYAFRYNHRDDEKPMFRSFLNQIAPPCGKPVSGP</sequence>
<feature type="domain" description="ISXO2-like transposase" evidence="1">
    <location>
        <begin position="126"/>
        <end position="266"/>
    </location>
</feature>
<dbReference type="InterPro" id="IPR024442">
    <property type="entry name" value="Transposase_Zn_ribbon"/>
</dbReference>
<dbReference type="PANTHER" id="PTHR47163:SF2">
    <property type="entry name" value="SI:DKEY-17M8.2"/>
    <property type="match status" value="1"/>
</dbReference>
<dbReference type="NCBIfam" id="NF033547">
    <property type="entry name" value="transpos_IS1595"/>
    <property type="match status" value="1"/>
</dbReference>
<dbReference type="InterPro" id="IPR053164">
    <property type="entry name" value="IS1016-like_transposase"/>
</dbReference>
<dbReference type="SMART" id="SM01126">
    <property type="entry name" value="DDE_Tnp_IS1595"/>
    <property type="match status" value="1"/>
</dbReference>
<proteinExistence type="predicted"/>
<dbReference type="AlphaFoldDB" id="A0A2P5P6M1"/>
<dbReference type="PANTHER" id="PTHR47163">
    <property type="entry name" value="DDE_TNP_IS1595 DOMAIN-CONTAINING PROTEIN"/>
    <property type="match status" value="1"/>
</dbReference>
<evidence type="ECO:0000313" key="3">
    <source>
        <dbReference type="Proteomes" id="UP000235653"/>
    </source>
</evidence>
<dbReference type="Pfam" id="PF12762">
    <property type="entry name" value="DDE_Tnp_IS1595"/>
    <property type="match status" value="1"/>
</dbReference>
<dbReference type="RefSeq" id="WP_102330945.1">
    <property type="nucleotide sequence ID" value="NZ_CP058566.2"/>
</dbReference>
<evidence type="ECO:0000313" key="2">
    <source>
        <dbReference type="EMBL" id="PPD57935.1"/>
    </source>
</evidence>
<dbReference type="Proteomes" id="UP000235653">
    <property type="component" value="Unassembled WGS sequence"/>
</dbReference>
<organism evidence="2 3">
    <name type="scientific">Dehalogenimonas etheniformans</name>
    <dbReference type="NCBI Taxonomy" id="1536648"/>
    <lineage>
        <taxon>Bacteria</taxon>
        <taxon>Bacillati</taxon>
        <taxon>Chloroflexota</taxon>
        <taxon>Dehalococcoidia</taxon>
        <taxon>Dehalococcoidales</taxon>
        <taxon>Dehalococcoidaceae</taxon>
        <taxon>Dehalogenimonas</taxon>
    </lineage>
</organism>
<keyword evidence="3" id="KW-1185">Reference proteome</keyword>
<dbReference type="EMBL" id="JQAN02000010">
    <property type="protein sequence ID" value="PPD57935.1"/>
    <property type="molecule type" value="Genomic_DNA"/>
</dbReference>
<evidence type="ECO:0000259" key="1">
    <source>
        <dbReference type="SMART" id="SM01126"/>
    </source>
</evidence>
<dbReference type="Pfam" id="PF12760">
    <property type="entry name" value="Zn_ribbon_IS1595"/>
    <property type="match status" value="1"/>
</dbReference>
<name>A0A2P5P6M1_9CHLR</name>
<dbReference type="InterPro" id="IPR024445">
    <property type="entry name" value="Tnp_ISXO2-like"/>
</dbReference>
<accession>A0A2P5P6M1</accession>
<comment type="caution">
    <text evidence="2">The sequence shown here is derived from an EMBL/GenBank/DDBJ whole genome shotgun (WGS) entry which is preliminary data.</text>
</comment>
<gene>
    <name evidence="2" type="ORF">JP09_006470</name>
</gene>